<evidence type="ECO:0000313" key="2">
    <source>
        <dbReference type="Proteomes" id="UP000053244"/>
    </source>
</evidence>
<comment type="caution">
    <text evidence="1">The sequence shown here is derived from an EMBL/GenBank/DDBJ whole genome shotgun (WGS) entry which is preliminary data.</text>
</comment>
<name>A0A101JJ06_9ACTN</name>
<dbReference type="EMBL" id="LLZH01000294">
    <property type="protein sequence ID" value="KUL27751.1"/>
    <property type="molecule type" value="Genomic_DNA"/>
</dbReference>
<organism evidence="1 2">
    <name type="scientific">Actinoplanes awajinensis subsp. mycoplanecinus</name>
    <dbReference type="NCBI Taxonomy" id="135947"/>
    <lineage>
        <taxon>Bacteria</taxon>
        <taxon>Bacillati</taxon>
        <taxon>Actinomycetota</taxon>
        <taxon>Actinomycetes</taxon>
        <taxon>Micromonosporales</taxon>
        <taxon>Micromonosporaceae</taxon>
        <taxon>Actinoplanes</taxon>
    </lineage>
</organism>
<protein>
    <submittedName>
        <fullName evidence="1">Uncharacterized protein</fullName>
    </submittedName>
</protein>
<accession>A0A101JJ06</accession>
<dbReference type="AlphaFoldDB" id="A0A101JJ06"/>
<keyword evidence="2" id="KW-1185">Reference proteome</keyword>
<sequence>MSADDRRLLIRSRKFFYGDDVALIKYYQSESIEIALMVGGDDPSRPLNARGITFAISNAWSNIDSLCSESNSVNYEENHFAKQEMRLQGEDVMDIARSSDGAEGWIALRDRARLAGERAAASLTGLARDLSWESELGIPGFRVKSAEEEEEERFASLVERDAPTDDWGSL</sequence>
<reference evidence="1 2" key="1">
    <citation type="submission" date="2015-10" db="EMBL/GenBank/DDBJ databases">
        <authorList>
            <person name="Gilbert D.G."/>
        </authorList>
    </citation>
    <scope>NUCLEOTIDE SEQUENCE [LARGE SCALE GENOMIC DNA]</scope>
    <source>
        <strain evidence="1 2">NRRL B-16712</strain>
    </source>
</reference>
<proteinExistence type="predicted"/>
<evidence type="ECO:0000313" key="1">
    <source>
        <dbReference type="EMBL" id="KUL27751.1"/>
    </source>
</evidence>
<dbReference type="Proteomes" id="UP000053244">
    <property type="component" value="Unassembled WGS sequence"/>
</dbReference>
<gene>
    <name evidence="1" type="ORF">ADL15_33455</name>
</gene>